<evidence type="ECO:0000256" key="1">
    <source>
        <dbReference type="SAM" id="MobiDB-lite"/>
    </source>
</evidence>
<evidence type="ECO:0008006" key="5">
    <source>
        <dbReference type="Google" id="ProtNLM"/>
    </source>
</evidence>
<feature type="compositionally biased region" description="Polar residues" evidence="1">
    <location>
        <begin position="1"/>
        <end position="15"/>
    </location>
</feature>
<evidence type="ECO:0000256" key="2">
    <source>
        <dbReference type="SAM" id="Phobius"/>
    </source>
</evidence>
<dbReference type="Proteomes" id="UP001501490">
    <property type="component" value="Unassembled WGS sequence"/>
</dbReference>
<accession>A0ABP7AUS1</accession>
<evidence type="ECO:0000313" key="4">
    <source>
        <dbReference type="Proteomes" id="UP001501490"/>
    </source>
</evidence>
<keyword evidence="2" id="KW-0812">Transmembrane</keyword>
<comment type="caution">
    <text evidence="3">The sequence shown here is derived from an EMBL/GenBank/DDBJ whole genome shotgun (WGS) entry which is preliminary data.</text>
</comment>
<feature type="transmembrane region" description="Helical" evidence="2">
    <location>
        <begin position="83"/>
        <end position="102"/>
    </location>
</feature>
<gene>
    <name evidence="3" type="ORF">GCM10022236_48570</name>
</gene>
<keyword evidence="2" id="KW-1133">Transmembrane helix</keyword>
<dbReference type="RefSeq" id="WP_344809514.1">
    <property type="nucleotide sequence ID" value="NZ_BAABAB010000050.1"/>
</dbReference>
<organism evidence="3 4">
    <name type="scientific">Microlunatus ginsengisoli</name>
    <dbReference type="NCBI Taxonomy" id="363863"/>
    <lineage>
        <taxon>Bacteria</taxon>
        <taxon>Bacillati</taxon>
        <taxon>Actinomycetota</taxon>
        <taxon>Actinomycetes</taxon>
        <taxon>Propionibacteriales</taxon>
        <taxon>Propionibacteriaceae</taxon>
        <taxon>Microlunatus</taxon>
    </lineage>
</organism>
<feature type="transmembrane region" description="Helical" evidence="2">
    <location>
        <begin position="108"/>
        <end position="127"/>
    </location>
</feature>
<feature type="region of interest" description="Disordered" evidence="1">
    <location>
        <begin position="1"/>
        <end position="26"/>
    </location>
</feature>
<name>A0ABP7AUS1_9ACTN</name>
<sequence>MSQPTYPFSPSQRTPGSADLRREADAAVQARRELGPDYDDAVAAGLADKVEQLVAYRTAELRAQSDRQLAESGDERLRRNQRFALGIVSLGAGVPITAIAALNVDPGALGVLIGWAGIVGVNVAAAWNGRRRPT</sequence>
<reference evidence="4" key="1">
    <citation type="journal article" date="2019" name="Int. J. Syst. Evol. Microbiol.">
        <title>The Global Catalogue of Microorganisms (GCM) 10K type strain sequencing project: providing services to taxonomists for standard genome sequencing and annotation.</title>
        <authorList>
            <consortium name="The Broad Institute Genomics Platform"/>
            <consortium name="The Broad Institute Genome Sequencing Center for Infectious Disease"/>
            <person name="Wu L."/>
            <person name="Ma J."/>
        </authorList>
    </citation>
    <scope>NUCLEOTIDE SEQUENCE [LARGE SCALE GENOMIC DNA]</scope>
    <source>
        <strain evidence="4">JCM 16929</strain>
    </source>
</reference>
<keyword evidence="2" id="KW-0472">Membrane</keyword>
<keyword evidence="4" id="KW-1185">Reference proteome</keyword>
<dbReference type="EMBL" id="BAABAB010000050">
    <property type="protein sequence ID" value="GAA3640235.1"/>
    <property type="molecule type" value="Genomic_DNA"/>
</dbReference>
<protein>
    <recommendedName>
        <fullName evidence="5">DUF1707 domain-containing protein</fullName>
    </recommendedName>
</protein>
<evidence type="ECO:0000313" key="3">
    <source>
        <dbReference type="EMBL" id="GAA3640235.1"/>
    </source>
</evidence>
<proteinExistence type="predicted"/>